<dbReference type="EMBL" id="CP047423">
    <property type="protein sequence ID" value="QPD05326.1"/>
    <property type="molecule type" value="Genomic_DNA"/>
</dbReference>
<dbReference type="Gene3D" id="1.10.10.1150">
    <property type="entry name" value="Coenzyme PQQ synthesis protein D (PqqD)"/>
    <property type="match status" value="1"/>
</dbReference>
<dbReference type="KEGG" id="nkf:Nkreftii_003100"/>
<evidence type="ECO:0008006" key="3">
    <source>
        <dbReference type="Google" id="ProtNLM"/>
    </source>
</evidence>
<dbReference type="Proteomes" id="UP000593737">
    <property type="component" value="Chromosome"/>
</dbReference>
<dbReference type="InterPro" id="IPR008792">
    <property type="entry name" value="PQQD"/>
</dbReference>
<proteinExistence type="predicted"/>
<dbReference type="InterPro" id="IPR041881">
    <property type="entry name" value="PqqD_sf"/>
</dbReference>
<evidence type="ECO:0000313" key="1">
    <source>
        <dbReference type="EMBL" id="QPD05326.1"/>
    </source>
</evidence>
<gene>
    <name evidence="1" type="ORF">Nkreftii_003100</name>
</gene>
<dbReference type="Pfam" id="PF05402">
    <property type="entry name" value="PqqD"/>
    <property type="match status" value="1"/>
</dbReference>
<dbReference type="AlphaFoldDB" id="A0A7S8J0H0"/>
<reference evidence="1 2" key="1">
    <citation type="journal article" date="2020" name="ISME J.">
        <title>Enrichment and physiological characterization of a novel comammox Nitrospira indicates ammonium inhibition of complete nitrification.</title>
        <authorList>
            <person name="Sakoula D."/>
            <person name="Koch H."/>
            <person name="Frank J."/>
            <person name="Jetten M.S.M."/>
            <person name="van Kessel M.A.H.J."/>
            <person name="Lucker S."/>
        </authorList>
    </citation>
    <scope>NUCLEOTIDE SEQUENCE [LARGE SCALE GENOMIC DNA]</scope>
    <source>
        <strain evidence="1">Comreactor17</strain>
    </source>
</reference>
<organism evidence="1 2">
    <name type="scientific">Candidatus Nitrospira kreftii</name>
    <dbReference type="NCBI Taxonomy" id="2652173"/>
    <lineage>
        <taxon>Bacteria</taxon>
        <taxon>Pseudomonadati</taxon>
        <taxon>Nitrospirota</taxon>
        <taxon>Nitrospiria</taxon>
        <taxon>Nitrospirales</taxon>
        <taxon>Nitrospiraceae</taxon>
        <taxon>Nitrospira</taxon>
    </lineage>
</organism>
<protein>
    <recommendedName>
        <fullName evidence="3">PqqD family protein</fullName>
    </recommendedName>
</protein>
<name>A0A7S8J0H0_9BACT</name>
<sequence>MSRSHQSHSPDTASVPLIAPAMLSRTLLLPSPDVQGTNMDGEAVLLDLSTGRYYTLNRVGSVIWEHCTGHHTISDIQAVLCDRFDVAPERALEDLVSLVNELIQEGLLQQERR</sequence>
<evidence type="ECO:0000313" key="2">
    <source>
        <dbReference type="Proteomes" id="UP000593737"/>
    </source>
</evidence>
<accession>A0A7S8J0H0</accession>